<comment type="caution">
    <text evidence="2">The sequence shown here is derived from an EMBL/GenBank/DDBJ whole genome shotgun (WGS) entry which is preliminary data.</text>
</comment>
<feature type="transmembrane region" description="Helical" evidence="1">
    <location>
        <begin position="89"/>
        <end position="111"/>
    </location>
</feature>
<dbReference type="EMBL" id="JBHLTP010000003">
    <property type="protein sequence ID" value="MFC0522691.1"/>
    <property type="molecule type" value="Genomic_DNA"/>
</dbReference>
<evidence type="ECO:0000313" key="2">
    <source>
        <dbReference type="EMBL" id="MFC0522691.1"/>
    </source>
</evidence>
<gene>
    <name evidence="2" type="ORF">ACFFGV_03695</name>
</gene>
<keyword evidence="1" id="KW-0812">Transmembrane</keyword>
<name>A0ABV6LJZ6_9BACI</name>
<proteinExistence type="predicted"/>
<feature type="transmembrane region" description="Helical" evidence="1">
    <location>
        <begin position="27"/>
        <end position="45"/>
    </location>
</feature>
<keyword evidence="3" id="KW-1185">Reference proteome</keyword>
<evidence type="ECO:0000313" key="3">
    <source>
        <dbReference type="Proteomes" id="UP001589836"/>
    </source>
</evidence>
<keyword evidence="1" id="KW-1133">Transmembrane helix</keyword>
<accession>A0ABV6LJZ6</accession>
<evidence type="ECO:0000256" key="1">
    <source>
        <dbReference type="SAM" id="Phobius"/>
    </source>
</evidence>
<dbReference type="Proteomes" id="UP001589836">
    <property type="component" value="Unassembled WGS sequence"/>
</dbReference>
<feature type="transmembrane region" description="Helical" evidence="1">
    <location>
        <begin position="57"/>
        <end position="77"/>
    </location>
</feature>
<evidence type="ECO:0008006" key="4">
    <source>
        <dbReference type="Google" id="ProtNLM"/>
    </source>
</evidence>
<protein>
    <recommendedName>
        <fullName evidence="4">Permease</fullName>
    </recommendedName>
</protein>
<dbReference type="RefSeq" id="WP_377345220.1">
    <property type="nucleotide sequence ID" value="NZ_JBHLTP010000003.1"/>
</dbReference>
<keyword evidence="1" id="KW-0472">Membrane</keyword>
<organism evidence="2 3">
    <name type="scientific">Pontibacillus salicampi</name>
    <dbReference type="NCBI Taxonomy" id="1449801"/>
    <lineage>
        <taxon>Bacteria</taxon>
        <taxon>Bacillati</taxon>
        <taxon>Bacillota</taxon>
        <taxon>Bacilli</taxon>
        <taxon>Bacillales</taxon>
        <taxon>Bacillaceae</taxon>
        <taxon>Pontibacillus</taxon>
    </lineage>
</organism>
<sequence>MKFKIISSMLGIIAVCSISSWVWDYPWLHFISLGATIVGICTMQWEEIRKLRIWQVGAILLIFMAGVAITTAGVMGVNGLIATMIPFEWLTWLLSMIWTILFLLGITVLLNKVVKSIVYKRKWSQKVPS</sequence>
<reference evidence="2 3" key="1">
    <citation type="submission" date="2024-09" db="EMBL/GenBank/DDBJ databases">
        <authorList>
            <person name="Sun Q."/>
            <person name="Mori K."/>
        </authorList>
    </citation>
    <scope>NUCLEOTIDE SEQUENCE [LARGE SCALE GENOMIC DNA]</scope>
    <source>
        <strain evidence="2 3">NCAIM B.02529</strain>
    </source>
</reference>